<sequence>MRLLVLCACLIVAIAFVYSKPIISQMNKFNAIITTSSSLQILNDQFNNIAGQIIDVLSPIELQILQQKAVQLAVNVYNGKVDSITAADQLLQHLEQYLGSNLQVFSTVKPLVQQLTEAVILVVPILPSNIGKHEVSASHTSLNDLLVLLDQLQLHTWNAVIAVFPKYSDLVNQLVDAIDQITNAFSSPQLNSLAQQIVYLALDVYDEKVGIYVAADQLFLQVKQYLGSNAKIFSNIQFFAQQLIDAIILVVPILPSNNGKHETSAAHVDGFAVIQQNKLQGPYLLKFEIHTYNPNAPKHEKKRLAHKWEKELPDIPHEMDLLLNVRLKYTADRYRLQLIILDYNGKALICYQPIMLTPYGIVDTILSKGQNTFKMQNDDGRIQDN</sequence>
<feature type="signal peptide" evidence="1">
    <location>
        <begin position="1"/>
        <end position="19"/>
    </location>
</feature>
<dbReference type="OrthoDB" id="10018852at2759"/>
<feature type="chain" id="PRO_5036228125" evidence="1">
    <location>
        <begin position="20"/>
        <end position="385"/>
    </location>
</feature>
<organism evidence="3 4">
    <name type="scientific">Adineta steineri</name>
    <dbReference type="NCBI Taxonomy" id="433720"/>
    <lineage>
        <taxon>Eukaryota</taxon>
        <taxon>Metazoa</taxon>
        <taxon>Spiralia</taxon>
        <taxon>Gnathifera</taxon>
        <taxon>Rotifera</taxon>
        <taxon>Eurotatoria</taxon>
        <taxon>Bdelloidea</taxon>
        <taxon>Adinetida</taxon>
        <taxon>Adinetidae</taxon>
        <taxon>Adineta</taxon>
    </lineage>
</organism>
<dbReference type="Proteomes" id="UP000663877">
    <property type="component" value="Unassembled WGS sequence"/>
</dbReference>
<accession>A0A815L496</accession>
<reference evidence="3" key="1">
    <citation type="submission" date="2021-02" db="EMBL/GenBank/DDBJ databases">
        <authorList>
            <person name="Nowell W R."/>
        </authorList>
    </citation>
    <scope>NUCLEOTIDE SEQUENCE</scope>
</reference>
<name>A0A815L496_9BILA</name>
<dbReference type="AlphaFoldDB" id="A0A815L496"/>
<keyword evidence="4" id="KW-1185">Reference proteome</keyword>
<proteinExistence type="predicted"/>
<protein>
    <submittedName>
        <fullName evidence="3">Uncharacterized protein</fullName>
    </submittedName>
</protein>
<evidence type="ECO:0000313" key="4">
    <source>
        <dbReference type="Proteomes" id="UP000663832"/>
    </source>
</evidence>
<evidence type="ECO:0000313" key="3">
    <source>
        <dbReference type="EMBL" id="CAF1404963.1"/>
    </source>
</evidence>
<evidence type="ECO:0000313" key="2">
    <source>
        <dbReference type="EMBL" id="CAF1120397.1"/>
    </source>
</evidence>
<evidence type="ECO:0000256" key="1">
    <source>
        <dbReference type="SAM" id="SignalP"/>
    </source>
</evidence>
<dbReference type="Proteomes" id="UP000663832">
    <property type="component" value="Unassembled WGS sequence"/>
</dbReference>
<dbReference type="EMBL" id="CAJNOM010000380">
    <property type="protein sequence ID" value="CAF1404963.1"/>
    <property type="molecule type" value="Genomic_DNA"/>
</dbReference>
<keyword evidence="1" id="KW-0732">Signal</keyword>
<dbReference type="EMBL" id="CAJNOI010000141">
    <property type="protein sequence ID" value="CAF1120397.1"/>
    <property type="molecule type" value="Genomic_DNA"/>
</dbReference>
<comment type="caution">
    <text evidence="3">The sequence shown here is derived from an EMBL/GenBank/DDBJ whole genome shotgun (WGS) entry which is preliminary data.</text>
</comment>
<gene>
    <name evidence="2" type="ORF">BJG266_LOCUS22422</name>
    <name evidence="3" type="ORF">QVE165_LOCUS37046</name>
</gene>